<name>A0A1B8H1F9_9GAMM</name>
<dbReference type="RefSeq" id="WP_067426143.1">
    <property type="nucleotide sequence ID" value="NZ_CBCPID010000007.1"/>
</dbReference>
<dbReference type="InterPro" id="IPR006860">
    <property type="entry name" value="FecR"/>
</dbReference>
<evidence type="ECO:0000313" key="5">
    <source>
        <dbReference type="Proteomes" id="UP000092247"/>
    </source>
</evidence>
<dbReference type="Pfam" id="PF16220">
    <property type="entry name" value="DUF4880"/>
    <property type="match status" value="1"/>
</dbReference>
<dbReference type="GO" id="GO:0016989">
    <property type="term" value="F:sigma factor antagonist activity"/>
    <property type="evidence" value="ECO:0007669"/>
    <property type="project" value="TreeGrafter"/>
</dbReference>
<sequence length="321" mass="35902">MADTAQEQDERDDAAALWFTRWHSQSMNAHQQNELRSWLAASPENQQAFDEMAQMWSDMSSLPRPAVAAEKPVRTFSVLRPLRHTLAGFFILIMLFLPYSQLPALLMDNLTLATTSDSKSMILPDGSRIFLNRDSEADIAYEQTHRRITLVRGNAFFQVKTNPWRPFIIQADGREITVVGTEFDVRKQGTEITVSVARGIVALRDATKESPVYLRAGDEAVSTARGHKPVIRHILPELAGEWRNGQISLTDMPLRDVVSRLAPYHNRTISLAANAGELRVSGRVNIDDAGSFFTALPQVLPVSVTEQPNGTLLIIKNNKNK</sequence>
<dbReference type="InterPro" id="IPR032623">
    <property type="entry name" value="FecR_N"/>
</dbReference>
<evidence type="ECO:0000259" key="3">
    <source>
        <dbReference type="Pfam" id="PF16220"/>
    </source>
</evidence>
<feature type="transmembrane region" description="Helical" evidence="1">
    <location>
        <begin position="81"/>
        <end position="99"/>
    </location>
</feature>
<reference evidence="4 5" key="1">
    <citation type="submission" date="2016-06" db="EMBL/GenBank/DDBJ databases">
        <authorList>
            <person name="Kjaerup R.B."/>
            <person name="Dalgaard T.S."/>
            <person name="Juul-Madsen H.R."/>
        </authorList>
    </citation>
    <scope>NUCLEOTIDE SEQUENCE [LARGE SCALE GENOMIC DNA]</scope>
    <source>
        <strain evidence="4 5">GCSL-Mp3</strain>
    </source>
</reference>
<dbReference type="EMBL" id="LZEX01000044">
    <property type="protein sequence ID" value="OBU02912.1"/>
    <property type="molecule type" value="Genomic_DNA"/>
</dbReference>
<gene>
    <name evidence="4" type="ORF">AYY17_11450</name>
</gene>
<dbReference type="PIRSF" id="PIRSF018266">
    <property type="entry name" value="FecR"/>
    <property type="match status" value="1"/>
</dbReference>
<keyword evidence="1" id="KW-1133">Transmembrane helix</keyword>
<dbReference type="Pfam" id="PF04773">
    <property type="entry name" value="FecR"/>
    <property type="match status" value="1"/>
</dbReference>
<evidence type="ECO:0000313" key="4">
    <source>
        <dbReference type="EMBL" id="OBU02912.1"/>
    </source>
</evidence>
<dbReference type="STRING" id="368603.AYY16_15345"/>
<dbReference type="PANTHER" id="PTHR30273">
    <property type="entry name" value="PERIPLASMIC SIGNAL SENSOR AND SIGMA FACTOR ACTIVATOR FECR-RELATED"/>
    <property type="match status" value="1"/>
</dbReference>
<organism evidence="4 5">
    <name type="scientific">Morganella psychrotolerans</name>
    <dbReference type="NCBI Taxonomy" id="368603"/>
    <lineage>
        <taxon>Bacteria</taxon>
        <taxon>Pseudomonadati</taxon>
        <taxon>Pseudomonadota</taxon>
        <taxon>Gammaproteobacteria</taxon>
        <taxon>Enterobacterales</taxon>
        <taxon>Morganellaceae</taxon>
        <taxon>Morganella</taxon>
    </lineage>
</organism>
<dbReference type="InterPro" id="IPR012373">
    <property type="entry name" value="Ferrdict_sens_TM"/>
</dbReference>
<evidence type="ECO:0000259" key="2">
    <source>
        <dbReference type="Pfam" id="PF04773"/>
    </source>
</evidence>
<accession>A0A1B8H1F9</accession>
<dbReference type="PANTHER" id="PTHR30273:SF2">
    <property type="entry name" value="PROTEIN FECR"/>
    <property type="match status" value="1"/>
</dbReference>
<protein>
    <submittedName>
        <fullName evidence="4">Iron siderophore sensor protein</fullName>
    </submittedName>
</protein>
<dbReference type="Gene3D" id="2.60.120.1440">
    <property type="match status" value="1"/>
</dbReference>
<feature type="domain" description="FecR protein" evidence="2">
    <location>
        <begin position="114"/>
        <end position="201"/>
    </location>
</feature>
<keyword evidence="1" id="KW-0812">Transmembrane</keyword>
<dbReference type="Proteomes" id="UP000092247">
    <property type="component" value="Unassembled WGS sequence"/>
</dbReference>
<comment type="caution">
    <text evidence="4">The sequence shown here is derived from an EMBL/GenBank/DDBJ whole genome shotgun (WGS) entry which is preliminary data.</text>
</comment>
<evidence type="ECO:0000256" key="1">
    <source>
        <dbReference type="SAM" id="Phobius"/>
    </source>
</evidence>
<keyword evidence="1" id="KW-0472">Membrane</keyword>
<feature type="domain" description="FecR N-terminal" evidence="3">
    <location>
        <begin position="13"/>
        <end position="54"/>
    </location>
</feature>
<dbReference type="AlphaFoldDB" id="A0A1B8H1F9"/>
<proteinExistence type="predicted"/>